<organism evidence="4 5">
    <name type="scientific">Micromonospora echinospora</name>
    <name type="common">Micromonospora purpurea</name>
    <dbReference type="NCBI Taxonomy" id="1877"/>
    <lineage>
        <taxon>Bacteria</taxon>
        <taxon>Bacillati</taxon>
        <taxon>Actinomycetota</taxon>
        <taxon>Actinomycetes</taxon>
        <taxon>Micromonosporales</taxon>
        <taxon>Micromonosporaceae</taxon>
        <taxon>Micromonospora</taxon>
    </lineage>
</organism>
<dbReference type="Pfam" id="PF00685">
    <property type="entry name" value="Sulfotransfer_1"/>
    <property type="match status" value="1"/>
</dbReference>
<dbReference type="InterPro" id="IPR000863">
    <property type="entry name" value="Sulfotransferase_dom"/>
</dbReference>
<keyword evidence="5" id="KW-1185">Reference proteome</keyword>
<dbReference type="OrthoDB" id="3399180at2"/>
<proteinExistence type="inferred from homology"/>
<dbReference type="RefSeq" id="WP_088984688.1">
    <property type="nucleotide sequence ID" value="NZ_LT607413.1"/>
</dbReference>
<dbReference type="InParanoid" id="A0A1C5A172"/>
<evidence type="ECO:0000256" key="2">
    <source>
        <dbReference type="ARBA" id="ARBA00022679"/>
    </source>
</evidence>
<evidence type="ECO:0000256" key="1">
    <source>
        <dbReference type="ARBA" id="ARBA00005771"/>
    </source>
</evidence>
<dbReference type="AlphaFoldDB" id="A0A1C5A172"/>
<dbReference type="GO" id="GO:0008146">
    <property type="term" value="F:sulfotransferase activity"/>
    <property type="evidence" value="ECO:0007669"/>
    <property type="project" value="InterPro"/>
</dbReference>
<gene>
    <name evidence="4" type="ORF">GA0070618_6111</name>
</gene>
<reference evidence="5" key="1">
    <citation type="submission" date="2016-06" db="EMBL/GenBank/DDBJ databases">
        <authorList>
            <person name="Varghese N."/>
            <person name="Submissions Spin"/>
        </authorList>
    </citation>
    <scope>NUCLEOTIDE SEQUENCE [LARGE SCALE GENOMIC DNA]</scope>
    <source>
        <strain evidence="5">DSM 43816</strain>
    </source>
</reference>
<dbReference type="Gene3D" id="3.40.50.300">
    <property type="entry name" value="P-loop containing nucleotide triphosphate hydrolases"/>
    <property type="match status" value="1"/>
</dbReference>
<evidence type="ECO:0000313" key="4">
    <source>
        <dbReference type="EMBL" id="SCF38933.1"/>
    </source>
</evidence>
<dbReference type="SUPFAM" id="SSF52540">
    <property type="entry name" value="P-loop containing nucleoside triphosphate hydrolases"/>
    <property type="match status" value="1"/>
</dbReference>
<protein>
    <submittedName>
        <fullName evidence="4">Sulfotransferase domain-containing protein</fullName>
    </submittedName>
</protein>
<feature type="domain" description="Sulfotransferase" evidence="3">
    <location>
        <begin position="25"/>
        <end position="279"/>
    </location>
</feature>
<accession>A0A1C5A172</accession>
<evidence type="ECO:0000313" key="5">
    <source>
        <dbReference type="Proteomes" id="UP000198253"/>
    </source>
</evidence>
<keyword evidence="2 4" id="KW-0808">Transferase</keyword>
<dbReference type="InterPro" id="IPR027417">
    <property type="entry name" value="P-loop_NTPase"/>
</dbReference>
<name>A0A1C5A172_MICEC</name>
<sequence length="298" mass="33996">MSPPVRYRSEEEDSGRWLAFPFRPGDIVISTRSKSGTTWMQMICALLVFQTAELPAPLVRLSPWLDWLVAPQQEVFDQLAAQRHRRFVKTHTPLDGLPIVPHVSYVVVARHPLDMAVSLYHQGANIDRERLRQLIGEPPPADARPAPAPPPLHDWLVRWTESNRDPREAMDSLPGVLWHLTDAWRRRQEPNVLLVHYDDLLTDLDGQMRRVAAWLGMKVPTERWATLVEAATFGAMRERAQVLVPDAAGVLKDRQAFFRQGRSGAGAPLLSAEELRRYHRRAAELAPPDLLTWLHRGR</sequence>
<evidence type="ECO:0000259" key="3">
    <source>
        <dbReference type="Pfam" id="PF00685"/>
    </source>
</evidence>
<dbReference type="EMBL" id="LT607413">
    <property type="protein sequence ID" value="SCF38933.1"/>
    <property type="molecule type" value="Genomic_DNA"/>
</dbReference>
<dbReference type="Proteomes" id="UP000198253">
    <property type="component" value="Chromosome I"/>
</dbReference>
<comment type="similarity">
    <text evidence="1">Belongs to the sulfotransferase 1 family.</text>
</comment>
<dbReference type="PANTHER" id="PTHR11783">
    <property type="entry name" value="SULFOTRANSFERASE SULT"/>
    <property type="match status" value="1"/>
</dbReference>